<reference evidence="4 5" key="1">
    <citation type="submission" date="2024-03" db="EMBL/GenBank/DDBJ databases">
        <authorList>
            <person name="Gkanogiannis A."/>
            <person name="Becerra Lopez-Lavalle L."/>
        </authorList>
    </citation>
    <scope>NUCLEOTIDE SEQUENCE [LARGE SCALE GENOMIC DNA]</scope>
</reference>
<keyword evidence="2" id="KW-0789">Thiol protease inhibitor</keyword>
<evidence type="ECO:0000256" key="1">
    <source>
        <dbReference type="ARBA" id="ARBA00022690"/>
    </source>
</evidence>
<evidence type="ECO:0000256" key="2">
    <source>
        <dbReference type="ARBA" id="ARBA00022704"/>
    </source>
</evidence>
<dbReference type="PANTHER" id="PTHR47364">
    <property type="entry name" value="CYSTEINE PROTEINASE INHIBITOR 5"/>
    <property type="match status" value="1"/>
</dbReference>
<dbReference type="Pfam" id="PF16845">
    <property type="entry name" value="SQAPI"/>
    <property type="match status" value="1"/>
</dbReference>
<gene>
    <name evidence="4" type="ORF">CITCOLO1_LOCUS12278</name>
</gene>
<dbReference type="InterPro" id="IPR000010">
    <property type="entry name" value="Cystatin_dom"/>
</dbReference>
<evidence type="ECO:0000313" key="5">
    <source>
        <dbReference type="Proteomes" id="UP001642487"/>
    </source>
</evidence>
<keyword evidence="1" id="KW-0646">Protease inhibitor</keyword>
<keyword evidence="5" id="KW-1185">Reference proteome</keyword>
<dbReference type="EMBL" id="OZ021738">
    <property type="protein sequence ID" value="CAK9320234.1"/>
    <property type="molecule type" value="Genomic_DNA"/>
</dbReference>
<name>A0ABP0YIB0_9ROSI</name>
<protein>
    <recommendedName>
        <fullName evidence="3">Cystatin domain-containing protein</fullName>
    </recommendedName>
</protein>
<sequence>MDFEVVSPIQNDVLQGHNPKSCDWEPIKNMNDPYVQEMGRFAVMEHAHKLCGVGLTFIRVVSGETMMVLEGKKYRLVVEVKEEIVVPCGPSSSIKLYVAILLDKPCHKSWKLLSFKPFGLPPFGPGPVIIHNNDS</sequence>
<evidence type="ECO:0000259" key="3">
    <source>
        <dbReference type="Pfam" id="PF16845"/>
    </source>
</evidence>
<dbReference type="PANTHER" id="PTHR47364:SF2">
    <property type="entry name" value="CYSTEINE PROTEINASE INHIBITOR 5"/>
    <property type="match status" value="1"/>
</dbReference>
<dbReference type="Gene3D" id="3.10.450.10">
    <property type="match status" value="1"/>
</dbReference>
<evidence type="ECO:0000313" key="4">
    <source>
        <dbReference type="EMBL" id="CAK9320234.1"/>
    </source>
</evidence>
<organism evidence="4 5">
    <name type="scientific">Citrullus colocynthis</name>
    <name type="common">colocynth</name>
    <dbReference type="NCBI Taxonomy" id="252529"/>
    <lineage>
        <taxon>Eukaryota</taxon>
        <taxon>Viridiplantae</taxon>
        <taxon>Streptophyta</taxon>
        <taxon>Embryophyta</taxon>
        <taxon>Tracheophyta</taxon>
        <taxon>Spermatophyta</taxon>
        <taxon>Magnoliopsida</taxon>
        <taxon>eudicotyledons</taxon>
        <taxon>Gunneridae</taxon>
        <taxon>Pentapetalae</taxon>
        <taxon>rosids</taxon>
        <taxon>fabids</taxon>
        <taxon>Cucurbitales</taxon>
        <taxon>Cucurbitaceae</taxon>
        <taxon>Benincaseae</taxon>
        <taxon>Citrullus</taxon>
    </lineage>
</organism>
<dbReference type="SUPFAM" id="SSF54403">
    <property type="entry name" value="Cystatin/monellin"/>
    <property type="match status" value="1"/>
</dbReference>
<feature type="domain" description="Cystatin" evidence="3">
    <location>
        <begin position="27"/>
        <end position="117"/>
    </location>
</feature>
<dbReference type="InterPro" id="IPR046350">
    <property type="entry name" value="Cystatin_sf"/>
</dbReference>
<proteinExistence type="predicted"/>
<accession>A0ABP0YIB0</accession>
<dbReference type="Proteomes" id="UP001642487">
    <property type="component" value="Chromosome 4"/>
</dbReference>